<organism evidence="1">
    <name type="scientific">Timema cristinae</name>
    <name type="common">Walking stick</name>
    <dbReference type="NCBI Taxonomy" id="61476"/>
    <lineage>
        <taxon>Eukaryota</taxon>
        <taxon>Metazoa</taxon>
        <taxon>Ecdysozoa</taxon>
        <taxon>Arthropoda</taxon>
        <taxon>Hexapoda</taxon>
        <taxon>Insecta</taxon>
        <taxon>Pterygota</taxon>
        <taxon>Neoptera</taxon>
        <taxon>Polyneoptera</taxon>
        <taxon>Phasmatodea</taxon>
        <taxon>Timematodea</taxon>
        <taxon>Timematoidea</taxon>
        <taxon>Timematidae</taxon>
        <taxon>Timema</taxon>
    </lineage>
</organism>
<reference evidence="1" key="1">
    <citation type="submission" date="2020-11" db="EMBL/GenBank/DDBJ databases">
        <authorList>
            <person name="Tran Van P."/>
        </authorList>
    </citation>
    <scope>NUCLEOTIDE SEQUENCE</scope>
</reference>
<dbReference type="AlphaFoldDB" id="A0A7R9HDG2"/>
<accession>A0A7R9HDG2</accession>
<gene>
    <name evidence="1" type="ORF">TCEB3V08_LOCUS13056</name>
</gene>
<dbReference type="EMBL" id="OC332372">
    <property type="protein sequence ID" value="CAD7417787.1"/>
    <property type="molecule type" value="Genomic_DNA"/>
</dbReference>
<name>A0A7R9HDG2_TIMCR</name>
<protein>
    <submittedName>
        <fullName evidence="1">Uncharacterized protein</fullName>
    </submittedName>
</protein>
<sequence>MLVPQGTTTSTCSAIPSFIGCKGLVTRTLDSMVHNPVFEVAVSVDQAGILEYWAGPKLKYNFPKCVTFDSKLDTDLFEFAKAKTFPTGLCFSPDGKRFATLSADRKISKKQTLNLTGVLLRSSLVSLLGDDITNRSDPIVEGLKLPK</sequence>
<proteinExistence type="predicted"/>
<evidence type="ECO:0000313" key="1">
    <source>
        <dbReference type="EMBL" id="CAD7417787.1"/>
    </source>
</evidence>
<dbReference type="SUPFAM" id="SSF117289">
    <property type="entry name" value="Nucleoporin domain"/>
    <property type="match status" value="1"/>
</dbReference>